<sequence length="313" mass="34224">MNVQKFSEEFTELVNRWRRPIQNKDGTSAPSLTSRQIVYTVQAGLHVILGDTSVSRSASLNNLLTLAESNEVKSIKSPTWKSQEKIDIDENGASITLPKDKKIISQSGLTIHASSIPKSDTFIREQAEKDAANAFAEREKKKALLENETLGYELQMIMKKIDSLREYTSNVVSNMNNLDQDVVGKSTKPRRRLSLVGATTGMKRSSPLMRSIPSSKNRRSVTRSPGTSTPSNLNTTITAVKKNAVSTRRSTIVGAGDLKNLPKVSSSINSPMVPAISVTKNSPVANSKTSKNSKYAHVQSTIPKVLAGKRKAE</sequence>
<accession>A0A154PS28</accession>
<dbReference type="EMBL" id="KQ435036">
    <property type="protein sequence ID" value="KZC14068.1"/>
    <property type="molecule type" value="Genomic_DNA"/>
</dbReference>
<dbReference type="Proteomes" id="UP000076502">
    <property type="component" value="Unassembled WGS sequence"/>
</dbReference>
<proteinExistence type="predicted"/>
<keyword evidence="3" id="KW-1185">Reference proteome</keyword>
<evidence type="ECO:0000256" key="1">
    <source>
        <dbReference type="SAM" id="MobiDB-lite"/>
    </source>
</evidence>
<evidence type="ECO:0000313" key="2">
    <source>
        <dbReference type="EMBL" id="KZC14068.1"/>
    </source>
</evidence>
<gene>
    <name evidence="2" type="ORF">WN55_06566</name>
</gene>
<dbReference type="OMA" id="AICVTNI"/>
<dbReference type="STRING" id="178035.A0A154PS28"/>
<feature type="compositionally biased region" description="Polar residues" evidence="1">
    <location>
        <begin position="222"/>
        <end position="234"/>
    </location>
</feature>
<organism evidence="2 3">
    <name type="scientific">Dufourea novaeangliae</name>
    <name type="common">Sweat bee</name>
    <dbReference type="NCBI Taxonomy" id="178035"/>
    <lineage>
        <taxon>Eukaryota</taxon>
        <taxon>Metazoa</taxon>
        <taxon>Ecdysozoa</taxon>
        <taxon>Arthropoda</taxon>
        <taxon>Hexapoda</taxon>
        <taxon>Insecta</taxon>
        <taxon>Pterygota</taxon>
        <taxon>Neoptera</taxon>
        <taxon>Endopterygota</taxon>
        <taxon>Hymenoptera</taxon>
        <taxon>Apocrita</taxon>
        <taxon>Aculeata</taxon>
        <taxon>Apoidea</taxon>
        <taxon>Anthophila</taxon>
        <taxon>Halictidae</taxon>
        <taxon>Rophitinae</taxon>
        <taxon>Dufourea</taxon>
    </lineage>
</organism>
<dbReference type="OrthoDB" id="7699079at2759"/>
<reference evidence="2 3" key="1">
    <citation type="submission" date="2015-07" db="EMBL/GenBank/DDBJ databases">
        <title>The genome of Dufourea novaeangliae.</title>
        <authorList>
            <person name="Pan H."/>
            <person name="Kapheim K."/>
        </authorList>
    </citation>
    <scope>NUCLEOTIDE SEQUENCE [LARGE SCALE GENOMIC DNA]</scope>
    <source>
        <strain evidence="2">0120121106</strain>
        <tissue evidence="2">Whole body</tissue>
    </source>
</reference>
<feature type="region of interest" description="Disordered" evidence="1">
    <location>
        <begin position="203"/>
        <end position="234"/>
    </location>
</feature>
<dbReference type="AlphaFoldDB" id="A0A154PS28"/>
<name>A0A154PS28_DUFNO</name>
<protein>
    <submittedName>
        <fullName evidence="2">Uncharacterized protein</fullName>
    </submittedName>
</protein>
<evidence type="ECO:0000313" key="3">
    <source>
        <dbReference type="Proteomes" id="UP000076502"/>
    </source>
</evidence>